<organism evidence="1 2">
    <name type="scientific">Maudiozyma saulgeensis</name>
    <dbReference type="NCBI Taxonomy" id="1789683"/>
    <lineage>
        <taxon>Eukaryota</taxon>
        <taxon>Fungi</taxon>
        <taxon>Dikarya</taxon>
        <taxon>Ascomycota</taxon>
        <taxon>Saccharomycotina</taxon>
        <taxon>Saccharomycetes</taxon>
        <taxon>Saccharomycetales</taxon>
        <taxon>Saccharomycetaceae</taxon>
        <taxon>Maudiozyma</taxon>
    </lineage>
</organism>
<name>A0A1X7R9K3_9SACH</name>
<accession>A0A1X7R9K3</accession>
<dbReference type="OrthoDB" id="4069739at2759"/>
<evidence type="ECO:0000313" key="1">
    <source>
        <dbReference type="EMBL" id="SMN22284.1"/>
    </source>
</evidence>
<reference evidence="1 2" key="1">
    <citation type="submission" date="2017-04" db="EMBL/GenBank/DDBJ databases">
        <authorList>
            <person name="Afonso C.L."/>
            <person name="Miller P.J."/>
            <person name="Scott M.A."/>
            <person name="Spackman E."/>
            <person name="Goraichik I."/>
            <person name="Dimitrov K.M."/>
            <person name="Suarez D.L."/>
            <person name="Swayne D.E."/>
        </authorList>
    </citation>
    <scope>NUCLEOTIDE SEQUENCE [LARGE SCALE GENOMIC DNA]</scope>
</reference>
<dbReference type="AlphaFoldDB" id="A0A1X7R9K3"/>
<protein>
    <submittedName>
        <fullName evidence="1">Uncharacterized protein</fullName>
    </submittedName>
</protein>
<keyword evidence="2" id="KW-1185">Reference proteome</keyword>
<dbReference type="EMBL" id="FXLY01000011">
    <property type="protein sequence ID" value="SMN22284.1"/>
    <property type="molecule type" value="Genomic_DNA"/>
</dbReference>
<evidence type="ECO:0000313" key="2">
    <source>
        <dbReference type="Proteomes" id="UP000196158"/>
    </source>
</evidence>
<gene>
    <name evidence="1" type="ORF">KASA_0H00649G</name>
</gene>
<sequence length="218" mass="25429">MEKPIQLLVHTVDEYITKYKESCNYDEEELEILMNDELLDFEKELKLIVEQRLQRLVTSKEQNGHKLQHPYSKLLSQQNMKNIIPNEKVNRYLDDLKRYNTNDLLTPVKQMTCRSSRIRVNNTAPKNNSPQEEEIHITSSLLQPSTPLGRLLSPVELLRNIDIGSLEDTSPSIDNESSIDESDFDDDIYTYYYESDISLDSNTESNGKPQRKLNIMNF</sequence>
<proteinExistence type="predicted"/>
<dbReference type="Proteomes" id="UP000196158">
    <property type="component" value="Unassembled WGS sequence"/>
</dbReference>